<dbReference type="InterPro" id="IPR036322">
    <property type="entry name" value="WD40_repeat_dom_sf"/>
</dbReference>
<keyword evidence="2 5" id="KW-0853">WD repeat</keyword>
<dbReference type="GO" id="GO:0034511">
    <property type="term" value="F:U3 snoRNA binding"/>
    <property type="evidence" value="ECO:0007669"/>
    <property type="project" value="TreeGrafter"/>
</dbReference>
<dbReference type="PANTHER" id="PTHR19854">
    <property type="entry name" value="TRANSDUCIN BETA-LIKE 3"/>
    <property type="match status" value="1"/>
</dbReference>
<organism evidence="8 9">
    <name type="scientific">Pichia kluyveri</name>
    <name type="common">Yeast</name>
    <dbReference type="NCBI Taxonomy" id="36015"/>
    <lineage>
        <taxon>Eukaryota</taxon>
        <taxon>Fungi</taxon>
        <taxon>Dikarya</taxon>
        <taxon>Ascomycota</taxon>
        <taxon>Saccharomycotina</taxon>
        <taxon>Pichiomycetes</taxon>
        <taxon>Pichiales</taxon>
        <taxon>Pichiaceae</taxon>
        <taxon>Pichia</taxon>
    </lineage>
</organism>
<feature type="repeat" description="WD" evidence="5">
    <location>
        <begin position="510"/>
        <end position="551"/>
    </location>
</feature>
<protein>
    <submittedName>
        <fullName evidence="8">Utp13 protein</fullName>
    </submittedName>
</protein>
<evidence type="ECO:0000256" key="5">
    <source>
        <dbReference type="PROSITE-ProRule" id="PRU00221"/>
    </source>
</evidence>
<proteinExistence type="predicted"/>
<feature type="domain" description="Anaphase-promoting complex subunit 4-like WD40" evidence="7">
    <location>
        <begin position="22"/>
        <end position="99"/>
    </location>
</feature>
<evidence type="ECO:0000259" key="6">
    <source>
        <dbReference type="Pfam" id="PF08625"/>
    </source>
</evidence>
<dbReference type="GO" id="GO:0030686">
    <property type="term" value="C:90S preribosome"/>
    <property type="evidence" value="ECO:0007669"/>
    <property type="project" value="TreeGrafter"/>
</dbReference>
<keyword evidence="4" id="KW-0539">Nucleus</keyword>
<feature type="repeat" description="WD" evidence="5">
    <location>
        <begin position="366"/>
        <end position="407"/>
    </location>
</feature>
<feature type="repeat" description="WD" evidence="5">
    <location>
        <begin position="468"/>
        <end position="509"/>
    </location>
</feature>
<dbReference type="InterPro" id="IPR015943">
    <property type="entry name" value="WD40/YVTN_repeat-like_dom_sf"/>
</dbReference>
<feature type="repeat" description="WD" evidence="5">
    <location>
        <begin position="181"/>
        <end position="222"/>
    </location>
</feature>
<dbReference type="InterPro" id="IPR024977">
    <property type="entry name" value="Apc4-like_WD40_dom"/>
</dbReference>
<reference evidence="8 9" key="1">
    <citation type="journal article" date="2023" name="Elife">
        <title>Identification of key yeast species and microbe-microbe interactions impacting larval growth of Drosophila in the wild.</title>
        <authorList>
            <person name="Mure A."/>
            <person name="Sugiura Y."/>
            <person name="Maeda R."/>
            <person name="Honda K."/>
            <person name="Sakurai N."/>
            <person name="Takahashi Y."/>
            <person name="Watada M."/>
            <person name="Katoh T."/>
            <person name="Gotoh A."/>
            <person name="Gotoh Y."/>
            <person name="Taniguchi I."/>
            <person name="Nakamura K."/>
            <person name="Hayashi T."/>
            <person name="Katayama T."/>
            <person name="Uemura T."/>
            <person name="Hattori Y."/>
        </authorList>
    </citation>
    <scope>NUCLEOTIDE SEQUENCE [LARGE SCALE GENOMIC DNA]</scope>
    <source>
        <strain evidence="8 9">PK-24</strain>
    </source>
</reference>
<dbReference type="PROSITE" id="PS50082">
    <property type="entry name" value="WD_REPEATS_2"/>
    <property type="match status" value="7"/>
</dbReference>
<dbReference type="GO" id="GO:0000480">
    <property type="term" value="P:endonucleolytic cleavage in 5'-ETS of tricistronic rRNA transcript (SSU-rRNA, 5.8S rRNA, LSU-rRNA)"/>
    <property type="evidence" value="ECO:0007669"/>
    <property type="project" value="TreeGrafter"/>
</dbReference>
<dbReference type="SMART" id="SM00320">
    <property type="entry name" value="WD40"/>
    <property type="match status" value="11"/>
</dbReference>
<comment type="caution">
    <text evidence="8">The sequence shown here is derived from an EMBL/GenBank/DDBJ whole genome shotgun (WGS) entry which is preliminary data.</text>
</comment>
<dbReference type="InterPro" id="IPR001680">
    <property type="entry name" value="WD40_rpt"/>
</dbReference>
<accession>A0AAV5RAC6</accession>
<evidence type="ECO:0000256" key="1">
    <source>
        <dbReference type="ARBA" id="ARBA00004604"/>
    </source>
</evidence>
<dbReference type="GO" id="GO:0032040">
    <property type="term" value="C:small-subunit processome"/>
    <property type="evidence" value="ECO:0007669"/>
    <property type="project" value="InterPro"/>
</dbReference>
<comment type="subcellular location">
    <subcellularLocation>
        <location evidence="1">Nucleus</location>
        <location evidence="1">Nucleolus</location>
    </subcellularLocation>
</comment>
<gene>
    <name evidence="8" type="ORF">DAPK24_046400</name>
</gene>
<feature type="domain" description="U3 small nucleolar RNA-associated protein 13 C-terminal" evidence="6">
    <location>
        <begin position="647"/>
        <end position="787"/>
    </location>
</feature>
<dbReference type="Pfam" id="PF00400">
    <property type="entry name" value="WD40"/>
    <property type="match status" value="7"/>
</dbReference>
<dbReference type="PROSITE" id="PS00678">
    <property type="entry name" value="WD_REPEATS_1"/>
    <property type="match status" value="3"/>
</dbReference>
<dbReference type="Pfam" id="PF08625">
    <property type="entry name" value="Utp13"/>
    <property type="match status" value="1"/>
</dbReference>
<dbReference type="CDD" id="cd00200">
    <property type="entry name" value="WD40"/>
    <property type="match status" value="1"/>
</dbReference>
<dbReference type="PANTHER" id="PTHR19854:SF15">
    <property type="entry name" value="TRANSDUCIN BETA-LIKE PROTEIN 3"/>
    <property type="match status" value="1"/>
</dbReference>
<name>A0AAV5RAC6_PICKL</name>
<dbReference type="PROSITE" id="PS50294">
    <property type="entry name" value="WD_REPEATS_REGION"/>
    <property type="match status" value="4"/>
</dbReference>
<evidence type="ECO:0000256" key="4">
    <source>
        <dbReference type="ARBA" id="ARBA00023242"/>
    </source>
</evidence>
<feature type="repeat" description="WD" evidence="5">
    <location>
        <begin position="552"/>
        <end position="593"/>
    </location>
</feature>
<evidence type="ECO:0000313" key="9">
    <source>
        <dbReference type="Proteomes" id="UP001378960"/>
    </source>
</evidence>
<dbReference type="EMBL" id="BTGB01000009">
    <property type="protein sequence ID" value="GMM48042.1"/>
    <property type="molecule type" value="Genomic_DNA"/>
</dbReference>
<evidence type="ECO:0000259" key="7">
    <source>
        <dbReference type="Pfam" id="PF12894"/>
    </source>
</evidence>
<dbReference type="GO" id="GO:0000472">
    <property type="term" value="P:endonucleolytic cleavage to generate mature 5'-end of SSU-rRNA from (SSU-rRNA, 5.8S rRNA, LSU-rRNA)"/>
    <property type="evidence" value="ECO:0007669"/>
    <property type="project" value="TreeGrafter"/>
</dbReference>
<dbReference type="PRINTS" id="PR00320">
    <property type="entry name" value="GPROTEINBRPT"/>
</dbReference>
<dbReference type="SUPFAM" id="SSF50978">
    <property type="entry name" value="WD40 repeat-like"/>
    <property type="match status" value="2"/>
</dbReference>
<dbReference type="InterPro" id="IPR019775">
    <property type="entry name" value="WD40_repeat_CS"/>
</dbReference>
<dbReference type="AlphaFoldDB" id="A0AAV5RAC6"/>
<dbReference type="InterPro" id="IPR020472">
    <property type="entry name" value="WD40_PAC1"/>
</dbReference>
<evidence type="ECO:0000313" key="8">
    <source>
        <dbReference type="EMBL" id="GMM48042.1"/>
    </source>
</evidence>
<evidence type="ECO:0000256" key="3">
    <source>
        <dbReference type="ARBA" id="ARBA00022737"/>
    </source>
</evidence>
<feature type="repeat" description="WD" evidence="5">
    <location>
        <begin position="135"/>
        <end position="180"/>
    </location>
</feature>
<keyword evidence="3" id="KW-0677">Repeat</keyword>
<dbReference type="InterPro" id="IPR013934">
    <property type="entry name" value="Utp13_C"/>
</dbReference>
<dbReference type="Proteomes" id="UP001378960">
    <property type="component" value="Unassembled WGS sequence"/>
</dbReference>
<sequence length="792" mass="88754">MSERSYKKTNIEPFYVGSANASFSADASLQATAVLEDVVVINRITNSVVHTIQGDGSDVTTLRISPDGTKLAIVYLSQQLKLFDIEKGEFYKSYKLSATAYMSACDKTSSLFAFGLTDGSVVVWDIEGSFITHNFKGHGSTISALSFYGDFNSKNWKIASGDIMGTMKIWDLVKRKCVFTSKEHNAAVRGVNFDKSGELFVSGGRDNLLMLYNAKNWKEIKSIPLESSVESTGFIEIEGNTYLYTGGENCVLYIWDFKSESLFAKTKAPLETTEELSISEVVPLYEDAEKLLLVLSDQSILDIDFSIDFSENTTIIPVSRIMAGNHGTIADLKYVGPNKDLIALATNSPALRIVDLYNTPFDMDLYEGHTDLLNMLDVSVDGKWLATASKDNTARLWKYDDDTEKFICYAVFEGHAASVTAVGLPQTPIDTYPKFLITASEDLTIKKWSIPKSQSETPAVVKVSDYTRKAHDKMIHAINISPNNDFIATASHDKTAKIWDLQNGETLHILRGHKRAVYDISFCHYDRLIVTASGDQTARVWNLEDASCVRSFEGSSNAVQRVAFLSKNQYIIGAGADGLIKIWEVSTGECVNTLDNHDNRIWALGIKDNGDEFISADADAAITIWQDNTSEANAEKELARKVEIEKDQELRNCIAHGNWVEAFMLALDLNHPMRLYNVLKECIAQNKDSDSTIGSLELEELIGTLEDDKILLLFKRIRDWNTNARFFEVSQKVIRVILDQCDLEKLYQIKGIMQYIDAIIPYSERHYNRFDGLIEQSYILDYVSRKMDDLSA</sequence>
<keyword evidence="9" id="KW-1185">Reference proteome</keyword>
<dbReference type="Gene3D" id="2.130.10.10">
    <property type="entry name" value="YVTN repeat-like/Quinoprotein amine dehydrogenase"/>
    <property type="match status" value="3"/>
</dbReference>
<dbReference type="Pfam" id="PF12894">
    <property type="entry name" value="ANAPC4_WD40"/>
    <property type="match status" value="1"/>
</dbReference>
<evidence type="ECO:0000256" key="2">
    <source>
        <dbReference type="ARBA" id="ARBA00022574"/>
    </source>
</evidence>
<feature type="repeat" description="WD" evidence="5">
    <location>
        <begin position="594"/>
        <end position="635"/>
    </location>
</feature>